<dbReference type="InterPro" id="IPR036142">
    <property type="entry name" value="ENT_dom-like_sf"/>
</dbReference>
<proteinExistence type="predicted"/>
<evidence type="ECO:0000259" key="4">
    <source>
        <dbReference type="PROSITE" id="PS51138"/>
    </source>
</evidence>
<feature type="transmembrane region" description="Helical" evidence="3">
    <location>
        <begin position="302"/>
        <end position="325"/>
    </location>
</feature>
<dbReference type="PANTHER" id="PTHR33432:SF22">
    <property type="entry name" value="OS10G0436850 PROTEIN"/>
    <property type="match status" value="1"/>
</dbReference>
<protein>
    <recommendedName>
        <fullName evidence="4">ENT domain-containing protein</fullName>
    </recommendedName>
</protein>
<dbReference type="PANTHER" id="PTHR33432">
    <property type="entry name" value="PROTEIN EMSY-LIKE 4"/>
    <property type="match status" value="1"/>
</dbReference>
<dbReference type="EMBL" id="JBGMDY010000010">
    <property type="protein sequence ID" value="KAL2319504.1"/>
    <property type="molecule type" value="Genomic_DNA"/>
</dbReference>
<evidence type="ECO:0000313" key="6">
    <source>
        <dbReference type="Proteomes" id="UP001603857"/>
    </source>
</evidence>
<dbReference type="SUPFAM" id="SSF158639">
    <property type="entry name" value="ENT-like"/>
    <property type="match status" value="1"/>
</dbReference>
<reference evidence="5 6" key="1">
    <citation type="submission" date="2024-08" db="EMBL/GenBank/DDBJ databases">
        <title>Insights into the chromosomal genome structure of Flemingia macrophylla.</title>
        <authorList>
            <person name="Ding Y."/>
            <person name="Zhao Y."/>
            <person name="Bi W."/>
            <person name="Wu M."/>
            <person name="Zhao G."/>
            <person name="Gong Y."/>
            <person name="Li W."/>
            <person name="Zhang P."/>
        </authorList>
    </citation>
    <scope>NUCLEOTIDE SEQUENCE [LARGE SCALE GENOMIC DNA]</scope>
    <source>
        <strain evidence="5">DYQJB</strain>
        <tissue evidence="5">Leaf</tissue>
    </source>
</reference>
<keyword evidence="3" id="KW-0472">Membrane</keyword>
<evidence type="ECO:0000256" key="1">
    <source>
        <dbReference type="ARBA" id="ARBA00004123"/>
    </source>
</evidence>
<comment type="subcellular location">
    <subcellularLocation>
        <location evidence="1">Nucleus</location>
    </subcellularLocation>
</comment>
<dbReference type="SMART" id="SM01191">
    <property type="entry name" value="ENT"/>
    <property type="match status" value="1"/>
</dbReference>
<sequence length="619" mass="67672">MTVVKYKILLRLVAASRQLVARKTVSLRPYPSENSRYDRSKKMNFATAVQKFASTSASASTSTFTLTSLASASTSPHLALHLSPSLAFHPLPSWPSSLTRIVSKEKWFQIPNLLISRLCLSTASGKPKFHSFPNPSLYTHPSISPLTQPCPLVAATETTVPPFVLVSSPLLADSPSLHSKRKISVPTLVAPLLTKPSHATVAPAPPISPAPSPPKSPSDCSFGVAPPLVLVLSCYSGEWCQRRLNRSGEGEMEENGVVGEMVAVRDSLLEKKKLAYMFWVLGYKLNEANALLQATAQSVETMIIGSLLAAISIGVASAIVPLYIFECLLMPGLLNPLTTQPHGIRDVTDHIHYLETEAYTSILKAFIAQSDLLTWGKEGLMTELRKELNVTDIEHGDILTKINSDELIKQISKRSCFLKLDAIKNAIADILTGLSKKPVTLSWEDNNCSTMEISGLKIGWGQVMDESSLADPRRIAIRSAKKEGGGGDIVIVLSGERLLVQPCGADELRRSCVFVWSTILASMHPVPLDKSFEVKSHMHVLYSVHRHDMERTLDMIHSILATSEQGANTIHAVLADLCVDVGPKAMRLCIGRVASIWLYSVYSVLWFPFGIQDSTAYQE</sequence>
<evidence type="ECO:0000256" key="2">
    <source>
        <dbReference type="ARBA" id="ARBA00023242"/>
    </source>
</evidence>
<keyword evidence="3" id="KW-0812">Transmembrane</keyword>
<gene>
    <name evidence="5" type="ORF">Fmac_028473</name>
</gene>
<feature type="domain" description="ENT" evidence="4">
    <location>
        <begin position="347"/>
        <end position="434"/>
    </location>
</feature>
<dbReference type="Gene3D" id="1.10.1240.40">
    <property type="entry name" value="ENT domain"/>
    <property type="match status" value="1"/>
</dbReference>
<comment type="caution">
    <text evidence="5">The sequence shown here is derived from an EMBL/GenBank/DDBJ whole genome shotgun (WGS) entry which is preliminary data.</text>
</comment>
<keyword evidence="2" id="KW-0539">Nucleus</keyword>
<keyword evidence="3" id="KW-1133">Transmembrane helix</keyword>
<dbReference type="PROSITE" id="PS51138">
    <property type="entry name" value="ENT"/>
    <property type="match status" value="1"/>
</dbReference>
<accession>A0ABD1L7M0</accession>
<dbReference type="AlphaFoldDB" id="A0ABD1L7M0"/>
<dbReference type="GO" id="GO:0005634">
    <property type="term" value="C:nucleus"/>
    <property type="evidence" value="ECO:0007669"/>
    <property type="project" value="UniProtKB-SubCell"/>
</dbReference>
<dbReference type="Pfam" id="PF03735">
    <property type="entry name" value="ENT"/>
    <property type="match status" value="1"/>
</dbReference>
<evidence type="ECO:0000313" key="5">
    <source>
        <dbReference type="EMBL" id="KAL2319504.1"/>
    </source>
</evidence>
<evidence type="ECO:0000256" key="3">
    <source>
        <dbReference type="SAM" id="Phobius"/>
    </source>
</evidence>
<organism evidence="5 6">
    <name type="scientific">Flemingia macrophylla</name>
    <dbReference type="NCBI Taxonomy" id="520843"/>
    <lineage>
        <taxon>Eukaryota</taxon>
        <taxon>Viridiplantae</taxon>
        <taxon>Streptophyta</taxon>
        <taxon>Embryophyta</taxon>
        <taxon>Tracheophyta</taxon>
        <taxon>Spermatophyta</taxon>
        <taxon>Magnoliopsida</taxon>
        <taxon>eudicotyledons</taxon>
        <taxon>Gunneridae</taxon>
        <taxon>Pentapetalae</taxon>
        <taxon>rosids</taxon>
        <taxon>fabids</taxon>
        <taxon>Fabales</taxon>
        <taxon>Fabaceae</taxon>
        <taxon>Papilionoideae</taxon>
        <taxon>50 kb inversion clade</taxon>
        <taxon>NPAAA clade</taxon>
        <taxon>indigoferoid/millettioid clade</taxon>
        <taxon>Phaseoleae</taxon>
        <taxon>Flemingia</taxon>
    </lineage>
</organism>
<dbReference type="Proteomes" id="UP001603857">
    <property type="component" value="Unassembled WGS sequence"/>
</dbReference>
<dbReference type="InterPro" id="IPR033485">
    <property type="entry name" value="EMSY-LIKE_plant"/>
</dbReference>
<dbReference type="InterPro" id="IPR005491">
    <property type="entry name" value="ENT_dom"/>
</dbReference>
<name>A0ABD1L7M0_9FABA</name>
<keyword evidence="6" id="KW-1185">Reference proteome</keyword>